<feature type="transmembrane region" description="Helical" evidence="1">
    <location>
        <begin position="47"/>
        <end position="66"/>
    </location>
</feature>
<sequence>MSGESNLTVPTPPWWFQDPSCTAYENIPLFGLVQNLAVSYDMPENTACLLITIFLLVLAGIIAFSMTNNALTSGMVLAVGITSASIAGLLPMWMLLVALLMVVGITFSWSRA</sequence>
<dbReference type="EMBL" id="BART01016824">
    <property type="protein sequence ID" value="GAG86648.1"/>
    <property type="molecule type" value="Genomic_DNA"/>
</dbReference>
<comment type="caution">
    <text evidence="2">The sequence shown here is derived from an EMBL/GenBank/DDBJ whole genome shotgun (WGS) entry which is preliminary data.</text>
</comment>
<proteinExistence type="predicted"/>
<keyword evidence="1" id="KW-1133">Transmembrane helix</keyword>
<protein>
    <submittedName>
        <fullName evidence="2">Uncharacterized protein</fullName>
    </submittedName>
</protein>
<keyword evidence="1" id="KW-0812">Transmembrane</keyword>
<organism evidence="2">
    <name type="scientific">marine sediment metagenome</name>
    <dbReference type="NCBI Taxonomy" id="412755"/>
    <lineage>
        <taxon>unclassified sequences</taxon>
        <taxon>metagenomes</taxon>
        <taxon>ecological metagenomes</taxon>
    </lineage>
</organism>
<gene>
    <name evidence="2" type="ORF">S01H4_32236</name>
</gene>
<reference evidence="2" key="1">
    <citation type="journal article" date="2014" name="Front. Microbiol.">
        <title>High frequency of phylogenetically diverse reductive dehalogenase-homologous genes in deep subseafloor sedimentary metagenomes.</title>
        <authorList>
            <person name="Kawai M."/>
            <person name="Futagami T."/>
            <person name="Toyoda A."/>
            <person name="Takaki Y."/>
            <person name="Nishi S."/>
            <person name="Hori S."/>
            <person name="Arai W."/>
            <person name="Tsubouchi T."/>
            <person name="Morono Y."/>
            <person name="Uchiyama I."/>
            <person name="Ito T."/>
            <person name="Fujiyama A."/>
            <person name="Inagaki F."/>
            <person name="Takami H."/>
        </authorList>
    </citation>
    <scope>NUCLEOTIDE SEQUENCE</scope>
    <source>
        <strain evidence="2">Expedition CK06-06</strain>
    </source>
</reference>
<dbReference type="AlphaFoldDB" id="X1BR56"/>
<feature type="transmembrane region" description="Helical" evidence="1">
    <location>
        <begin position="86"/>
        <end position="109"/>
    </location>
</feature>
<accession>X1BR56</accession>
<keyword evidence="1" id="KW-0472">Membrane</keyword>
<name>X1BR56_9ZZZZ</name>
<evidence type="ECO:0000313" key="2">
    <source>
        <dbReference type="EMBL" id="GAG86648.1"/>
    </source>
</evidence>
<evidence type="ECO:0000256" key="1">
    <source>
        <dbReference type="SAM" id="Phobius"/>
    </source>
</evidence>